<feature type="compositionally biased region" description="Polar residues" evidence="1">
    <location>
        <begin position="1"/>
        <end position="15"/>
    </location>
</feature>
<sequence>MSWQGSSTGPGTLNISSSETSLSETFSESSESSLSGSWSPPQKSLGGSKIASNNLNAGSTDSIATITLSSSSDSSSSVKPSLLRKKSGDVVKSSLRLPALVRCQSTSNVLLKKSVSFASRLENIKMFDGKDSPSTVSTNENSPIGSPRGGRANKLRNSYFSWDWDSTPAVTGFTKDDDALSDGYDEESTDEEEIERKSWEISSTDIPSISPFRTQANGNKTVFLQSLSVSPDKKSLFGFIMVKNIAFEKKLSVKLTTNGWKSSIIISNSTYVQSFRSSNYDQFKFSMPLSNYRTLINIELVIKYDIPNQTFWDNNDQKNYHITIKALPQVSSRKNSVPEFEDLVNRLVNMKRDKYENDDEDDNDRDDDKNILAITPRTKSAFSGRYNFMNEELPKRPVLKASYSNSDVNTVKPRYSNSFKSKQNFTQATSSLQQVKTPEQQQPQPQSQMARPPLTHTNSGSSIHTSSSNANFNSKSYTDLLNSMCFYKGDNTLSKSTSSINCKEQNQAPVPMGARISAASTFHSLSDSIHI</sequence>
<proteinExistence type="predicted"/>
<dbReference type="GO" id="GO:2001069">
    <property type="term" value="F:glycogen binding"/>
    <property type="evidence" value="ECO:0007669"/>
    <property type="project" value="TreeGrafter"/>
</dbReference>
<feature type="compositionally biased region" description="Low complexity" evidence="1">
    <location>
        <begin position="433"/>
        <end position="469"/>
    </location>
</feature>
<feature type="compositionally biased region" description="Low complexity" evidence="1">
    <location>
        <begin position="16"/>
        <end position="39"/>
    </location>
</feature>
<dbReference type="EMBL" id="CAKXYY010000029">
    <property type="protein sequence ID" value="CAH2355584.1"/>
    <property type="molecule type" value="Genomic_DNA"/>
</dbReference>
<name>A0A9P0W1F1_9ASCO</name>
<comment type="caution">
    <text evidence="3">The sequence shown here is derived from an EMBL/GenBank/DDBJ whole genome shotgun (WGS) entry which is preliminary data.</text>
</comment>
<dbReference type="GO" id="GO:0000164">
    <property type="term" value="C:protein phosphatase type 1 complex"/>
    <property type="evidence" value="ECO:0007669"/>
    <property type="project" value="TreeGrafter"/>
</dbReference>
<accession>A0A9P0W1F1</accession>
<dbReference type="AlphaFoldDB" id="A0A9P0W1F1"/>
<dbReference type="OrthoDB" id="1881at2759"/>
<dbReference type="GO" id="GO:0008157">
    <property type="term" value="F:protein phosphatase 1 binding"/>
    <property type="evidence" value="ECO:0007669"/>
    <property type="project" value="TreeGrafter"/>
</dbReference>
<dbReference type="PROSITE" id="PS51159">
    <property type="entry name" value="CBM21"/>
    <property type="match status" value="1"/>
</dbReference>
<feature type="domain" description="CBM21" evidence="2">
    <location>
        <begin position="214"/>
        <end position="323"/>
    </location>
</feature>
<dbReference type="Proteomes" id="UP000837801">
    <property type="component" value="Unassembled WGS sequence"/>
</dbReference>
<feature type="region of interest" description="Disordered" evidence="1">
    <location>
        <begin position="128"/>
        <end position="150"/>
    </location>
</feature>
<dbReference type="InterPro" id="IPR038175">
    <property type="entry name" value="CBM21_dom_sf"/>
</dbReference>
<feature type="compositionally biased region" description="Polar residues" evidence="1">
    <location>
        <begin position="409"/>
        <end position="432"/>
    </location>
</feature>
<evidence type="ECO:0000256" key="1">
    <source>
        <dbReference type="SAM" id="MobiDB-lite"/>
    </source>
</evidence>
<dbReference type="Gene3D" id="2.60.40.2440">
    <property type="entry name" value="Carbohydrate binding type-21 domain"/>
    <property type="match status" value="1"/>
</dbReference>
<evidence type="ECO:0000313" key="3">
    <source>
        <dbReference type="EMBL" id="CAH2355584.1"/>
    </source>
</evidence>
<organism evidence="3 4">
    <name type="scientific">[Candida] railenensis</name>
    <dbReference type="NCBI Taxonomy" id="45579"/>
    <lineage>
        <taxon>Eukaryota</taxon>
        <taxon>Fungi</taxon>
        <taxon>Dikarya</taxon>
        <taxon>Ascomycota</taxon>
        <taxon>Saccharomycotina</taxon>
        <taxon>Pichiomycetes</taxon>
        <taxon>Debaryomycetaceae</taxon>
        <taxon>Kurtzmaniella</taxon>
    </lineage>
</organism>
<dbReference type="PANTHER" id="PTHR12307">
    <property type="entry name" value="PROTEIN PHOSPHATASE 1 REGULATORY SUBUNIT"/>
    <property type="match status" value="1"/>
</dbReference>
<dbReference type="Pfam" id="PF03370">
    <property type="entry name" value="CBM_21"/>
    <property type="match status" value="1"/>
</dbReference>
<dbReference type="InterPro" id="IPR005036">
    <property type="entry name" value="CBM21_dom"/>
</dbReference>
<dbReference type="GO" id="GO:0005979">
    <property type="term" value="P:regulation of glycogen biosynthetic process"/>
    <property type="evidence" value="ECO:0007669"/>
    <property type="project" value="TreeGrafter"/>
</dbReference>
<dbReference type="InterPro" id="IPR050782">
    <property type="entry name" value="PP1_regulatory_subunit_3"/>
</dbReference>
<evidence type="ECO:0000259" key="2">
    <source>
        <dbReference type="PROSITE" id="PS51159"/>
    </source>
</evidence>
<feature type="compositionally biased region" description="Acidic residues" evidence="1">
    <location>
        <begin position="179"/>
        <end position="193"/>
    </location>
</feature>
<protein>
    <recommendedName>
        <fullName evidence="2">CBM21 domain-containing protein</fullName>
    </recommendedName>
</protein>
<feature type="region of interest" description="Disordered" evidence="1">
    <location>
        <begin position="175"/>
        <end position="197"/>
    </location>
</feature>
<feature type="region of interest" description="Disordered" evidence="1">
    <location>
        <begin position="1"/>
        <end position="56"/>
    </location>
</feature>
<feature type="region of interest" description="Disordered" evidence="1">
    <location>
        <begin position="409"/>
        <end position="469"/>
    </location>
</feature>
<reference evidence="3" key="1">
    <citation type="submission" date="2022-03" db="EMBL/GenBank/DDBJ databases">
        <authorList>
            <person name="Legras J.-L."/>
            <person name="Devillers H."/>
            <person name="Grondin C."/>
        </authorList>
    </citation>
    <scope>NUCLEOTIDE SEQUENCE</scope>
    <source>
        <strain evidence="3">CLIB 1423</strain>
    </source>
</reference>
<dbReference type="PANTHER" id="PTHR12307:SF36">
    <property type="entry name" value="GLYCOGEN-BINDING SUBUNIT 76A"/>
    <property type="match status" value="1"/>
</dbReference>
<gene>
    <name evidence="3" type="ORF">CLIB1423_29S00408</name>
</gene>
<keyword evidence="4" id="KW-1185">Reference proteome</keyword>
<feature type="compositionally biased region" description="Polar residues" evidence="1">
    <location>
        <begin position="132"/>
        <end position="144"/>
    </location>
</feature>
<evidence type="ECO:0000313" key="4">
    <source>
        <dbReference type="Proteomes" id="UP000837801"/>
    </source>
</evidence>